<evidence type="ECO:0000256" key="3">
    <source>
        <dbReference type="SAM" id="MobiDB-lite"/>
    </source>
</evidence>
<sequence length="295" mass="32570">MPRRPRRIAGNQGEYTRRMRSPPLTARPATPADHPHFARLFPELGTGDPIPSPERWTETMAAGTFLFEDTSADVVAYAYIQVLSGTAYVRHLVVDPAHRGRGLGRVAMGHLATRLLAAGCSQWCLNVKPDNRPAVRLYESLGFSQVYLSAAFRFGWDLLLRLPRPSERCLVRPVSPADDSVIEAAFALPSGQLDDLRRKPDTALLSLHAITPPDAPPRAFAAYDPHFPGAFPFRVATPALALPLLEAIRPHEHPESPYMQLVSEQQDLTDMLLEAGATERLRIMHMRGALPPPDG</sequence>
<dbReference type="Proteomes" id="UP000067626">
    <property type="component" value="Chromosome"/>
</dbReference>
<dbReference type="EC" id="2.3.1.-" evidence="5"/>
<dbReference type="InterPro" id="IPR016181">
    <property type="entry name" value="Acyl_CoA_acyltransferase"/>
</dbReference>
<dbReference type="Pfam" id="PF00583">
    <property type="entry name" value="Acetyltransf_1"/>
    <property type="match status" value="1"/>
</dbReference>
<dbReference type="Gene3D" id="3.40.630.30">
    <property type="match status" value="1"/>
</dbReference>
<evidence type="ECO:0000313" key="5">
    <source>
        <dbReference type="EMBL" id="AKT36101.1"/>
    </source>
</evidence>
<gene>
    <name evidence="5" type="ORF">CMC5_002140</name>
</gene>
<evidence type="ECO:0000259" key="4">
    <source>
        <dbReference type="PROSITE" id="PS51186"/>
    </source>
</evidence>
<dbReference type="CDD" id="cd04301">
    <property type="entry name" value="NAT_SF"/>
    <property type="match status" value="1"/>
</dbReference>
<dbReference type="GO" id="GO:0016747">
    <property type="term" value="F:acyltransferase activity, transferring groups other than amino-acyl groups"/>
    <property type="evidence" value="ECO:0007669"/>
    <property type="project" value="InterPro"/>
</dbReference>
<proteinExistence type="predicted"/>
<dbReference type="InterPro" id="IPR050832">
    <property type="entry name" value="Bact_Acetyltransf"/>
</dbReference>
<keyword evidence="6" id="KW-1185">Reference proteome</keyword>
<feature type="region of interest" description="Disordered" evidence="3">
    <location>
        <begin position="1"/>
        <end position="35"/>
    </location>
</feature>
<dbReference type="PANTHER" id="PTHR43877">
    <property type="entry name" value="AMINOALKYLPHOSPHONATE N-ACETYLTRANSFERASE-RELATED-RELATED"/>
    <property type="match status" value="1"/>
</dbReference>
<protein>
    <submittedName>
        <fullName evidence="5">Acetyltransferase</fullName>
        <ecNumber evidence="5">2.3.1.-</ecNumber>
    </submittedName>
</protein>
<keyword evidence="2 5" id="KW-0012">Acyltransferase</keyword>
<dbReference type="PROSITE" id="PS51186">
    <property type="entry name" value="GNAT"/>
    <property type="match status" value="1"/>
</dbReference>
<evidence type="ECO:0000256" key="1">
    <source>
        <dbReference type="ARBA" id="ARBA00022679"/>
    </source>
</evidence>
<dbReference type="KEGG" id="ccro:CMC5_002140"/>
<dbReference type="InterPro" id="IPR000182">
    <property type="entry name" value="GNAT_dom"/>
</dbReference>
<feature type="domain" description="N-acetyltransferase" evidence="4">
    <location>
        <begin position="24"/>
        <end position="165"/>
    </location>
</feature>
<organism evidence="5 6">
    <name type="scientific">Chondromyces crocatus</name>
    <dbReference type="NCBI Taxonomy" id="52"/>
    <lineage>
        <taxon>Bacteria</taxon>
        <taxon>Pseudomonadati</taxon>
        <taxon>Myxococcota</taxon>
        <taxon>Polyangia</taxon>
        <taxon>Polyangiales</taxon>
        <taxon>Polyangiaceae</taxon>
        <taxon>Chondromyces</taxon>
    </lineage>
</organism>
<dbReference type="EMBL" id="CP012159">
    <property type="protein sequence ID" value="AKT36101.1"/>
    <property type="molecule type" value="Genomic_DNA"/>
</dbReference>
<dbReference type="STRING" id="52.CMC5_002140"/>
<keyword evidence="1 5" id="KW-0808">Transferase</keyword>
<dbReference type="AlphaFoldDB" id="A0A0K1E5F2"/>
<name>A0A0K1E5F2_CHOCO</name>
<evidence type="ECO:0000256" key="2">
    <source>
        <dbReference type="ARBA" id="ARBA00023315"/>
    </source>
</evidence>
<accession>A0A0K1E5F2</accession>
<dbReference type="SUPFAM" id="SSF55729">
    <property type="entry name" value="Acyl-CoA N-acyltransferases (Nat)"/>
    <property type="match status" value="1"/>
</dbReference>
<evidence type="ECO:0000313" key="6">
    <source>
        <dbReference type="Proteomes" id="UP000067626"/>
    </source>
</evidence>
<reference evidence="5 6" key="1">
    <citation type="submission" date="2015-07" db="EMBL/GenBank/DDBJ databases">
        <title>Genome analysis of myxobacterium Chondromyces crocatus Cm c5 reveals a high potential for natural compound synthesis and the genetic basis for the loss of fruiting body formation.</title>
        <authorList>
            <person name="Zaburannyi N."/>
            <person name="Bunk B."/>
            <person name="Maier J."/>
            <person name="Overmann J."/>
            <person name="Mueller R."/>
        </authorList>
    </citation>
    <scope>NUCLEOTIDE SEQUENCE [LARGE SCALE GENOMIC DNA]</scope>
    <source>
        <strain evidence="5 6">Cm c5</strain>
    </source>
</reference>